<dbReference type="AlphaFoldDB" id="A0A1I1B1V7"/>
<name>A0A1I1B1V7_9PSEU</name>
<dbReference type="STRING" id="490629.SAMN05216266_111115"/>
<accession>A0A1I1B1V7</accession>
<keyword evidence="2" id="KW-1185">Reference proteome</keyword>
<proteinExistence type="predicted"/>
<dbReference type="RefSeq" id="WP_091674593.1">
    <property type="nucleotide sequence ID" value="NZ_FOKG01000011.1"/>
</dbReference>
<organism evidence="1 2">
    <name type="scientific">Amycolatopsis marina</name>
    <dbReference type="NCBI Taxonomy" id="490629"/>
    <lineage>
        <taxon>Bacteria</taxon>
        <taxon>Bacillati</taxon>
        <taxon>Actinomycetota</taxon>
        <taxon>Actinomycetes</taxon>
        <taxon>Pseudonocardiales</taxon>
        <taxon>Pseudonocardiaceae</taxon>
        <taxon>Amycolatopsis</taxon>
    </lineage>
</organism>
<evidence type="ECO:0000313" key="2">
    <source>
        <dbReference type="Proteomes" id="UP000243799"/>
    </source>
</evidence>
<reference evidence="2" key="1">
    <citation type="submission" date="2016-10" db="EMBL/GenBank/DDBJ databases">
        <authorList>
            <person name="Varghese N."/>
            <person name="Submissions S."/>
        </authorList>
    </citation>
    <scope>NUCLEOTIDE SEQUENCE [LARGE SCALE GENOMIC DNA]</scope>
    <source>
        <strain evidence="2">CGMCC 4.3568</strain>
    </source>
</reference>
<sequence>MSFWAEATRVLDKSADRVANRRGKVVRTTKKVVDGLCVGCLRPTHKQQCGVPCCGRTDCMRVVIDRI</sequence>
<protein>
    <submittedName>
        <fullName evidence="1">Uncharacterized protein</fullName>
    </submittedName>
</protein>
<dbReference type="OrthoDB" id="3696612at2"/>
<dbReference type="Proteomes" id="UP000243799">
    <property type="component" value="Unassembled WGS sequence"/>
</dbReference>
<dbReference type="EMBL" id="FOKG01000011">
    <property type="protein sequence ID" value="SFB43636.1"/>
    <property type="molecule type" value="Genomic_DNA"/>
</dbReference>
<gene>
    <name evidence="1" type="ORF">SAMN05216266_111115</name>
</gene>
<evidence type="ECO:0000313" key="1">
    <source>
        <dbReference type="EMBL" id="SFB43636.1"/>
    </source>
</evidence>